<evidence type="ECO:0000256" key="6">
    <source>
        <dbReference type="ARBA" id="ARBA00022989"/>
    </source>
</evidence>
<dbReference type="InterPro" id="IPR002781">
    <property type="entry name" value="TM_pro_TauE-like"/>
</dbReference>
<reference evidence="9" key="1">
    <citation type="submission" date="2021-04" db="EMBL/GenBank/DDBJ databases">
        <title>Phylogenetic analysis of Acidobacteriaceae.</title>
        <authorList>
            <person name="Qiu L."/>
            <person name="Zhang Q."/>
        </authorList>
    </citation>
    <scope>NUCLEOTIDE SEQUENCE</scope>
    <source>
        <strain evidence="9">DSM 25168</strain>
    </source>
</reference>
<feature type="transmembrane region" description="Helical" evidence="8">
    <location>
        <begin position="156"/>
        <end position="184"/>
    </location>
</feature>
<name>A0A9J7BPI0_9BACT</name>
<dbReference type="KEGG" id="orp:MOP44_00915"/>
<evidence type="ECO:0000256" key="5">
    <source>
        <dbReference type="ARBA" id="ARBA00022692"/>
    </source>
</evidence>
<evidence type="ECO:0000256" key="7">
    <source>
        <dbReference type="ARBA" id="ARBA00023136"/>
    </source>
</evidence>
<evidence type="ECO:0000313" key="9">
    <source>
        <dbReference type="EMBL" id="UWZ84511.1"/>
    </source>
</evidence>
<gene>
    <name evidence="9" type="ORF">MOP44_00915</name>
</gene>
<proteinExistence type="inferred from homology"/>
<dbReference type="Pfam" id="PF01925">
    <property type="entry name" value="TauE"/>
    <property type="match status" value="1"/>
</dbReference>
<feature type="transmembrane region" description="Helical" evidence="8">
    <location>
        <begin position="82"/>
        <end position="103"/>
    </location>
</feature>
<comment type="similarity">
    <text evidence="2 8">Belongs to the 4-toluene sulfonate uptake permease (TSUP) (TC 2.A.102) family.</text>
</comment>
<evidence type="ECO:0000256" key="1">
    <source>
        <dbReference type="ARBA" id="ARBA00004651"/>
    </source>
</evidence>
<dbReference type="RefSeq" id="WP_260794016.1">
    <property type="nucleotide sequence ID" value="NZ_CP093313.1"/>
</dbReference>
<evidence type="ECO:0000256" key="8">
    <source>
        <dbReference type="RuleBase" id="RU363041"/>
    </source>
</evidence>
<evidence type="ECO:0000256" key="4">
    <source>
        <dbReference type="ARBA" id="ARBA00022475"/>
    </source>
</evidence>
<keyword evidence="3" id="KW-0813">Transport</keyword>
<feature type="transmembrane region" description="Helical" evidence="8">
    <location>
        <begin position="16"/>
        <end position="40"/>
    </location>
</feature>
<organism evidence="9 10">
    <name type="scientific">Occallatibacter riparius</name>
    <dbReference type="NCBI Taxonomy" id="1002689"/>
    <lineage>
        <taxon>Bacteria</taxon>
        <taxon>Pseudomonadati</taxon>
        <taxon>Acidobacteriota</taxon>
        <taxon>Terriglobia</taxon>
        <taxon>Terriglobales</taxon>
        <taxon>Acidobacteriaceae</taxon>
        <taxon>Occallatibacter</taxon>
    </lineage>
</organism>
<dbReference type="PANTHER" id="PTHR30269">
    <property type="entry name" value="TRANSMEMBRANE PROTEIN YFCA"/>
    <property type="match status" value="1"/>
</dbReference>
<dbReference type="AlphaFoldDB" id="A0A9J7BPI0"/>
<feature type="transmembrane region" description="Helical" evidence="8">
    <location>
        <begin position="248"/>
        <end position="267"/>
    </location>
</feature>
<feature type="transmembrane region" description="Helical" evidence="8">
    <location>
        <begin position="196"/>
        <end position="216"/>
    </location>
</feature>
<keyword evidence="6 8" id="KW-1133">Transmembrane helix</keyword>
<comment type="subcellular location">
    <subcellularLocation>
        <location evidence="1 8">Cell membrane</location>
        <topology evidence="1 8">Multi-pass membrane protein</topology>
    </subcellularLocation>
</comment>
<keyword evidence="7 8" id="KW-0472">Membrane</keyword>
<keyword evidence="5 8" id="KW-0812">Transmembrane</keyword>
<feature type="transmembrane region" description="Helical" evidence="8">
    <location>
        <begin position="115"/>
        <end position="135"/>
    </location>
</feature>
<dbReference type="EMBL" id="CP093313">
    <property type="protein sequence ID" value="UWZ84511.1"/>
    <property type="molecule type" value="Genomic_DNA"/>
</dbReference>
<dbReference type="PANTHER" id="PTHR30269:SF0">
    <property type="entry name" value="MEMBRANE TRANSPORTER PROTEIN YFCA-RELATED"/>
    <property type="match status" value="1"/>
</dbReference>
<dbReference type="GO" id="GO:0005886">
    <property type="term" value="C:plasma membrane"/>
    <property type="evidence" value="ECO:0007669"/>
    <property type="project" value="UniProtKB-SubCell"/>
</dbReference>
<protein>
    <recommendedName>
        <fullName evidence="8">Probable membrane transporter protein</fullName>
    </recommendedName>
</protein>
<sequence>MLDLAAAHPIFHWRSVWLIIAAFIAGVLNAVAGGGSFLSFPALLGTGIQPVQANATNTVALWPGQITSIAAYWEDVRKNMRLVYPMGLAGLIGGTGGAIVLLITPQTTFMKLVPWLLLIAATIFALSRPITRWLDRRAVARHQRAGTEPQPPRRRLVFLCTVVVCFYIGYFGAGAGFLIITLLSVFGVEDMNEINALKVVSTSMANGVAFLIFVVSGNVEWRYCLMAMVACAIGGYTSARFARLVPQQVLRAMVIVIGFGMAAWFFWTTR</sequence>
<accession>A0A9J7BPI0</accession>
<dbReference type="Proteomes" id="UP001059380">
    <property type="component" value="Chromosome"/>
</dbReference>
<evidence type="ECO:0000256" key="3">
    <source>
        <dbReference type="ARBA" id="ARBA00022448"/>
    </source>
</evidence>
<keyword evidence="4 8" id="KW-1003">Cell membrane</keyword>
<evidence type="ECO:0000256" key="2">
    <source>
        <dbReference type="ARBA" id="ARBA00009142"/>
    </source>
</evidence>
<evidence type="ECO:0000313" key="10">
    <source>
        <dbReference type="Proteomes" id="UP001059380"/>
    </source>
</evidence>
<dbReference type="InterPro" id="IPR052017">
    <property type="entry name" value="TSUP"/>
</dbReference>
<keyword evidence="10" id="KW-1185">Reference proteome</keyword>